<reference evidence="2" key="1">
    <citation type="submission" date="2023-07" db="EMBL/GenBank/DDBJ databases">
        <title>Functional and genomic diversity of the sorghum phyllosphere microbiome.</title>
        <authorList>
            <person name="Shade A."/>
        </authorList>
    </citation>
    <scope>NUCLEOTIDE SEQUENCE [LARGE SCALE GENOMIC DNA]</scope>
    <source>
        <strain evidence="2">SORGH_AS_0422</strain>
    </source>
</reference>
<protein>
    <submittedName>
        <fullName evidence="1">Uncharacterized protein</fullName>
    </submittedName>
</protein>
<sequence length="52" mass="5726">MVIAKNLIIIDRSLGVSIYGSFELTGRDGSNTFIIISTDFHTFDDCTVDCLP</sequence>
<name>A0ABU3GN55_9SPHI</name>
<dbReference type="Proteomes" id="UP001258315">
    <property type="component" value="Unassembled WGS sequence"/>
</dbReference>
<accession>A0ABU3GN55</accession>
<dbReference type="EMBL" id="JAVLVU010000001">
    <property type="protein sequence ID" value="MDT3401172.1"/>
    <property type="molecule type" value="Genomic_DNA"/>
</dbReference>
<keyword evidence="2" id="KW-1185">Reference proteome</keyword>
<evidence type="ECO:0000313" key="1">
    <source>
        <dbReference type="EMBL" id="MDT3401172.1"/>
    </source>
</evidence>
<proteinExistence type="predicted"/>
<organism evidence="1 2">
    <name type="scientific">Mucilaginibacter terrae</name>
    <dbReference type="NCBI Taxonomy" id="1955052"/>
    <lineage>
        <taxon>Bacteria</taxon>
        <taxon>Pseudomonadati</taxon>
        <taxon>Bacteroidota</taxon>
        <taxon>Sphingobacteriia</taxon>
        <taxon>Sphingobacteriales</taxon>
        <taxon>Sphingobacteriaceae</taxon>
        <taxon>Mucilaginibacter</taxon>
    </lineage>
</organism>
<evidence type="ECO:0000313" key="2">
    <source>
        <dbReference type="Proteomes" id="UP001258315"/>
    </source>
</evidence>
<comment type="caution">
    <text evidence="1">The sequence shown here is derived from an EMBL/GenBank/DDBJ whole genome shotgun (WGS) entry which is preliminary data.</text>
</comment>
<gene>
    <name evidence="1" type="ORF">QE417_000244</name>
</gene>